<feature type="non-terminal residue" evidence="6">
    <location>
        <position position="102"/>
    </location>
</feature>
<evidence type="ECO:0000259" key="5">
    <source>
        <dbReference type="PROSITE" id="PS50011"/>
    </source>
</evidence>
<dbReference type="PROSITE" id="PS00108">
    <property type="entry name" value="PROTEIN_KINASE_ST"/>
    <property type="match status" value="1"/>
</dbReference>
<keyword evidence="3" id="KW-0547">Nucleotide-binding</keyword>
<organism evidence="6 7">
    <name type="scientific">Pycnonotus jocosus</name>
    <name type="common">Red-whiskered bulbul</name>
    <name type="synonym">Lanius jocosus</name>
    <dbReference type="NCBI Taxonomy" id="182897"/>
    <lineage>
        <taxon>Eukaryota</taxon>
        <taxon>Metazoa</taxon>
        <taxon>Chordata</taxon>
        <taxon>Craniata</taxon>
        <taxon>Vertebrata</taxon>
        <taxon>Euteleostomi</taxon>
        <taxon>Archelosauria</taxon>
        <taxon>Archosauria</taxon>
        <taxon>Dinosauria</taxon>
        <taxon>Saurischia</taxon>
        <taxon>Theropoda</taxon>
        <taxon>Coelurosauria</taxon>
        <taxon>Aves</taxon>
        <taxon>Neognathae</taxon>
        <taxon>Neoaves</taxon>
        <taxon>Telluraves</taxon>
        <taxon>Australaves</taxon>
        <taxon>Passeriformes</taxon>
        <taxon>Sylvioidea</taxon>
        <taxon>Pycnonotidae</taxon>
        <taxon>Pycnonotus</taxon>
    </lineage>
</organism>
<dbReference type="InterPro" id="IPR000719">
    <property type="entry name" value="Prot_kinase_dom"/>
</dbReference>
<evidence type="ECO:0000313" key="6">
    <source>
        <dbReference type="EMBL" id="NXR82995.1"/>
    </source>
</evidence>
<comment type="caution">
    <text evidence="6">The sequence shown here is derived from an EMBL/GenBank/DDBJ whole genome shotgun (WGS) entry which is preliminary data.</text>
</comment>
<dbReference type="InterPro" id="IPR051931">
    <property type="entry name" value="PAK3-like"/>
</dbReference>
<evidence type="ECO:0000256" key="1">
    <source>
        <dbReference type="ARBA" id="ARBA00008874"/>
    </source>
</evidence>
<dbReference type="Gene3D" id="1.10.510.10">
    <property type="entry name" value="Transferase(Phosphotransferase) domain 1"/>
    <property type="match status" value="1"/>
</dbReference>
<dbReference type="Pfam" id="PF00069">
    <property type="entry name" value="Pkinase"/>
    <property type="match status" value="1"/>
</dbReference>
<evidence type="ECO:0000256" key="2">
    <source>
        <dbReference type="ARBA" id="ARBA00012513"/>
    </source>
</evidence>
<dbReference type="GO" id="GO:0004674">
    <property type="term" value="F:protein serine/threonine kinase activity"/>
    <property type="evidence" value="ECO:0007669"/>
    <property type="project" value="UniProtKB-EC"/>
</dbReference>
<keyword evidence="7" id="KW-1185">Reference proteome</keyword>
<dbReference type="EC" id="2.7.11.1" evidence="2"/>
<reference evidence="6 7" key="1">
    <citation type="submission" date="2019-09" db="EMBL/GenBank/DDBJ databases">
        <title>Bird 10,000 Genomes (B10K) Project - Family phase.</title>
        <authorList>
            <person name="Zhang G."/>
        </authorList>
    </citation>
    <scope>NUCLEOTIDE SEQUENCE [LARGE SCALE GENOMIC DNA]</scope>
    <source>
        <strain evidence="6">B10K-DU-002-42</strain>
        <tissue evidence="6">Muscle</tissue>
    </source>
</reference>
<sequence>SYLVNAEVWLAMEFMNGGTLFDVLRAVYLEEGQIGAVCRECLQGLHFLHSRQVIHRDVKSGNVLVAMDGSVKLGGYPWPGTALPACAVGMFWVTAGHPEVLL</sequence>
<dbReference type="Proteomes" id="UP000535705">
    <property type="component" value="Unassembled WGS sequence"/>
</dbReference>
<dbReference type="EMBL" id="VWYP01030988">
    <property type="protein sequence ID" value="NXR82995.1"/>
    <property type="molecule type" value="Genomic_DNA"/>
</dbReference>
<evidence type="ECO:0000313" key="7">
    <source>
        <dbReference type="Proteomes" id="UP000535705"/>
    </source>
</evidence>
<proteinExistence type="inferred from homology"/>
<dbReference type="PROSITE" id="PS50011">
    <property type="entry name" value="PROTEIN_KINASE_DOM"/>
    <property type="match status" value="1"/>
</dbReference>
<keyword evidence="6" id="KW-0808">Transferase</keyword>
<dbReference type="InterPro" id="IPR008271">
    <property type="entry name" value="Ser/Thr_kinase_AS"/>
</dbReference>
<feature type="domain" description="Protein kinase" evidence="5">
    <location>
        <begin position="1"/>
        <end position="102"/>
    </location>
</feature>
<protein>
    <recommendedName>
        <fullName evidence="2">non-specific serine/threonine protein kinase</fullName>
        <ecNumber evidence="2">2.7.11.1</ecNumber>
    </recommendedName>
</protein>
<keyword evidence="6" id="KW-0418">Kinase</keyword>
<dbReference type="InterPro" id="IPR011009">
    <property type="entry name" value="Kinase-like_dom_sf"/>
</dbReference>
<accession>A0A7L2PFN8</accession>
<evidence type="ECO:0000256" key="4">
    <source>
        <dbReference type="ARBA" id="ARBA00022840"/>
    </source>
</evidence>
<dbReference type="GO" id="GO:0005524">
    <property type="term" value="F:ATP binding"/>
    <property type="evidence" value="ECO:0007669"/>
    <property type="project" value="UniProtKB-KW"/>
</dbReference>
<dbReference type="SUPFAM" id="SSF56112">
    <property type="entry name" value="Protein kinase-like (PK-like)"/>
    <property type="match status" value="1"/>
</dbReference>
<gene>
    <name evidence="6" type="primary">Pak1_1</name>
    <name evidence="6" type="ORF">PYCJOC_R04344</name>
</gene>
<comment type="similarity">
    <text evidence="1">Belongs to the protein kinase superfamily. STE Ser/Thr protein kinase family. STE20 subfamily.</text>
</comment>
<dbReference type="OrthoDB" id="2914378at2759"/>
<name>A0A7L2PFN8_PYCJO</name>
<dbReference type="PANTHER" id="PTHR45832">
    <property type="entry name" value="SERINE/THREONINE-PROTEIN KINASE SAMKA-RELATED-RELATED"/>
    <property type="match status" value="1"/>
</dbReference>
<dbReference type="AlphaFoldDB" id="A0A7L2PFN8"/>
<feature type="non-terminal residue" evidence="6">
    <location>
        <position position="1"/>
    </location>
</feature>
<keyword evidence="4" id="KW-0067">ATP-binding</keyword>
<evidence type="ECO:0000256" key="3">
    <source>
        <dbReference type="ARBA" id="ARBA00022741"/>
    </source>
</evidence>
<dbReference type="PANTHER" id="PTHR45832:SF22">
    <property type="entry name" value="SERINE_THREONINE-PROTEIN KINASE SAMKA-RELATED"/>
    <property type="match status" value="1"/>
</dbReference>